<reference evidence="15 16" key="1">
    <citation type="journal article" date="2016" name="Nat. Commun.">
        <title>Thousands of microbial genomes shed light on interconnected biogeochemical processes in an aquifer system.</title>
        <authorList>
            <person name="Anantharaman K."/>
            <person name="Brown C.T."/>
            <person name="Hug L.A."/>
            <person name="Sharon I."/>
            <person name="Castelle C.J."/>
            <person name="Probst A.J."/>
            <person name="Thomas B.C."/>
            <person name="Singh A."/>
            <person name="Wilkins M.J."/>
            <person name="Karaoz U."/>
            <person name="Brodie E.L."/>
            <person name="Williams K.H."/>
            <person name="Hubbard S.S."/>
            <person name="Banfield J.F."/>
        </authorList>
    </citation>
    <scope>NUCLEOTIDE SEQUENCE [LARGE SCALE GENOMIC DNA]</scope>
</reference>
<dbReference type="PANTHER" id="PTHR31637:SF0">
    <property type="entry name" value="2,3-BISPHOSPHOGLYCERATE-INDEPENDENT PHOSPHOGLYCERATE MUTASE"/>
    <property type="match status" value="1"/>
</dbReference>
<evidence type="ECO:0000256" key="8">
    <source>
        <dbReference type="ARBA" id="ARBA00023235"/>
    </source>
</evidence>
<comment type="caution">
    <text evidence="15">The sequence shown here is derived from an EMBL/GenBank/DDBJ whole genome shotgun (WGS) entry which is preliminary data.</text>
</comment>
<dbReference type="SUPFAM" id="SSF64158">
    <property type="entry name" value="2,3-Bisphosphoglycerate-independent phosphoglycerate mutase, substrate-binding domain"/>
    <property type="match status" value="1"/>
</dbReference>
<evidence type="ECO:0000256" key="5">
    <source>
        <dbReference type="ARBA" id="ARBA00022723"/>
    </source>
</evidence>
<keyword evidence="6 9" id="KW-0324">Glycolysis</keyword>
<organism evidence="15 16">
    <name type="scientific">Candidatus Woesebacteria bacterium RIFOXYB1_FULL_38_16</name>
    <dbReference type="NCBI Taxonomy" id="1802538"/>
    <lineage>
        <taxon>Bacteria</taxon>
        <taxon>Candidatus Woeseibacteriota</taxon>
    </lineage>
</organism>
<proteinExistence type="inferred from homology"/>
<evidence type="ECO:0000256" key="10">
    <source>
        <dbReference type="PIRSR" id="PIRSR001492-1"/>
    </source>
</evidence>
<feature type="binding site" evidence="9 12">
    <location>
        <position position="66"/>
    </location>
    <ligand>
        <name>Mn(2+)</name>
        <dbReference type="ChEBI" id="CHEBI:29035"/>
        <label>2</label>
    </ligand>
</feature>
<feature type="binding site" evidence="9 12">
    <location>
        <position position="496"/>
    </location>
    <ligand>
        <name>Mn(2+)</name>
        <dbReference type="ChEBI" id="CHEBI:29035"/>
        <label>1</label>
    </ligand>
</feature>
<dbReference type="Proteomes" id="UP000178999">
    <property type="component" value="Unassembled WGS sequence"/>
</dbReference>
<dbReference type="UniPathway" id="UPA00109">
    <property type="reaction ID" value="UER00186"/>
</dbReference>
<feature type="binding site" evidence="9 12">
    <location>
        <position position="16"/>
    </location>
    <ligand>
        <name>Mn(2+)</name>
        <dbReference type="ChEBI" id="CHEBI:29035"/>
        <label>2</label>
    </ligand>
</feature>
<feature type="binding site" evidence="9 12">
    <location>
        <position position="478"/>
    </location>
    <ligand>
        <name>Mn(2+)</name>
        <dbReference type="ChEBI" id="CHEBI:29035"/>
        <label>2</label>
    </ligand>
</feature>
<comment type="subunit">
    <text evidence="9">Monomer.</text>
</comment>
<feature type="binding site" evidence="9 11">
    <location>
        <position position="127"/>
    </location>
    <ligand>
        <name>substrate</name>
    </ligand>
</feature>
<dbReference type="InterPro" id="IPR005995">
    <property type="entry name" value="Pgm_bpd_ind"/>
</dbReference>
<evidence type="ECO:0000256" key="9">
    <source>
        <dbReference type="HAMAP-Rule" id="MF_01038"/>
    </source>
</evidence>
<dbReference type="SUPFAM" id="SSF53649">
    <property type="entry name" value="Alkaline phosphatase-like"/>
    <property type="match status" value="1"/>
</dbReference>
<feature type="binding site" evidence="9 11">
    <location>
        <begin position="157"/>
        <end position="158"/>
    </location>
    <ligand>
        <name>substrate</name>
    </ligand>
</feature>
<dbReference type="InterPro" id="IPR011258">
    <property type="entry name" value="BPG-indep_PGM_N"/>
</dbReference>
<dbReference type="FunFam" id="3.40.1450.10:FF:000002">
    <property type="entry name" value="2,3-bisphosphoglycerate-independent phosphoglycerate mutase"/>
    <property type="match status" value="1"/>
</dbReference>
<dbReference type="InterPro" id="IPR006124">
    <property type="entry name" value="Metalloenzyme"/>
</dbReference>
<evidence type="ECO:0000313" key="16">
    <source>
        <dbReference type="Proteomes" id="UP000178999"/>
    </source>
</evidence>
<dbReference type="Gene3D" id="3.40.720.10">
    <property type="entry name" value="Alkaline Phosphatase, subunit A"/>
    <property type="match status" value="1"/>
</dbReference>
<dbReference type="GO" id="GO:0005829">
    <property type="term" value="C:cytosol"/>
    <property type="evidence" value="ECO:0007669"/>
    <property type="project" value="TreeGrafter"/>
</dbReference>
<comment type="function">
    <text evidence="2 9">Catalyzes the interconversion of 2-phosphoglycerate and 3-phosphoglycerate.</text>
</comment>
<accession>A0A1F8CRA7</accession>
<dbReference type="EC" id="5.4.2.12" evidence="9"/>
<feature type="binding site" evidence="9 12">
    <location>
        <position position="440"/>
    </location>
    <ligand>
        <name>Mn(2+)</name>
        <dbReference type="ChEBI" id="CHEBI:29035"/>
        <label>1</label>
    </ligand>
</feature>
<evidence type="ECO:0000256" key="12">
    <source>
        <dbReference type="PIRSR" id="PIRSR001492-3"/>
    </source>
</evidence>
<feature type="binding site" evidence="9 11">
    <location>
        <position position="369"/>
    </location>
    <ligand>
        <name>substrate</name>
    </ligand>
</feature>
<comment type="catalytic activity">
    <reaction evidence="1 9">
        <text>(2R)-2-phosphoglycerate = (2R)-3-phosphoglycerate</text>
        <dbReference type="Rhea" id="RHEA:15901"/>
        <dbReference type="ChEBI" id="CHEBI:58272"/>
        <dbReference type="ChEBI" id="CHEBI:58289"/>
        <dbReference type="EC" id="5.4.2.12"/>
    </reaction>
</comment>
<evidence type="ECO:0000256" key="4">
    <source>
        <dbReference type="ARBA" id="ARBA00008819"/>
    </source>
</evidence>
<keyword evidence="8 9" id="KW-0413">Isomerase</keyword>
<dbReference type="AlphaFoldDB" id="A0A1F8CRA7"/>
<dbReference type="PIRSF" id="PIRSF001492">
    <property type="entry name" value="IPGAM"/>
    <property type="match status" value="1"/>
</dbReference>
<evidence type="ECO:0000259" key="13">
    <source>
        <dbReference type="Pfam" id="PF01676"/>
    </source>
</evidence>
<keyword evidence="5 9" id="KW-0479">Metal-binding</keyword>
<evidence type="ECO:0000256" key="11">
    <source>
        <dbReference type="PIRSR" id="PIRSR001492-2"/>
    </source>
</evidence>
<evidence type="ECO:0000256" key="2">
    <source>
        <dbReference type="ARBA" id="ARBA00002315"/>
    </source>
</evidence>
<dbReference type="InterPro" id="IPR017850">
    <property type="entry name" value="Alkaline_phosphatase_core_sf"/>
</dbReference>
<dbReference type="InterPro" id="IPR036646">
    <property type="entry name" value="PGAM_B_sf"/>
</dbReference>
<dbReference type="HAMAP" id="MF_01038">
    <property type="entry name" value="GpmI"/>
    <property type="match status" value="1"/>
</dbReference>
<feature type="domain" description="Metalloenzyme" evidence="13">
    <location>
        <begin position="9"/>
        <end position="536"/>
    </location>
</feature>
<dbReference type="Pfam" id="PF06415">
    <property type="entry name" value="iPGM_N"/>
    <property type="match status" value="1"/>
</dbReference>
<sequence length="553" mass="61236">MTPEPQTRKVILIAIDGFGVAIPGAGNAITPESAPTIHKLMVSYPHTLLGAAGESVGLPRGEDGNSETGHVNLGAGRIVYQYLARINMSIADGTFFVNPALVGAMEHAVVHNSALHLMGLVGSGGVHSNVEHLYALIRMAAKHKVNKLFVHVFTDGRDSPPNISRTYIAQINEVMQREGIGRIASVMGRYFAMDRDRRWDRTAKAYLALVNGEGHLVKTAQEAIAMSYERGATDEFVEPSLVSENGQPIGKICDNDAVIFYNFRIDRPRQLSRAFVLPSLDHGGREWGFDPYLEIYGGKQSDTKQVETPLFNRGDKLKNLYFGIMTEYEKPLVDSGAKAAYPPEVIQMPLGRVLSENNMRQLRIAESEKERFVTFYFNGRREVPFAGEERVIIQSPKVATYDLKPEMATFEITKALIDRLEHDEYDFVFMNFAAPDMVAHTGNIEAAKKAVKAVDDCIGVIYKYILSHGWTMMITADHGNVEEMIDLQTGEIDTEHSINDVPFLVVSKEYAGRTQTLPKGVLGDVAVTVLKYLNIDVPNSMMGTNLLADVVRI</sequence>
<name>A0A1F8CRA7_9BACT</name>
<dbReference type="CDD" id="cd16010">
    <property type="entry name" value="iPGM"/>
    <property type="match status" value="1"/>
</dbReference>
<dbReference type="GO" id="GO:0006096">
    <property type="term" value="P:glycolytic process"/>
    <property type="evidence" value="ECO:0007669"/>
    <property type="project" value="UniProtKB-UniRule"/>
</dbReference>
<dbReference type="Gene3D" id="3.40.1450.10">
    <property type="entry name" value="BPG-independent phosphoglycerate mutase, domain B"/>
    <property type="match status" value="1"/>
</dbReference>
<feature type="binding site" evidence="9 11">
    <location>
        <position position="195"/>
    </location>
    <ligand>
        <name>substrate</name>
    </ligand>
</feature>
<keyword evidence="7 9" id="KW-0464">Manganese</keyword>
<dbReference type="EMBL" id="MGHY01000027">
    <property type="protein sequence ID" value="OGM78830.1"/>
    <property type="molecule type" value="Genomic_DNA"/>
</dbReference>
<dbReference type="Pfam" id="PF01676">
    <property type="entry name" value="Metalloenzyme"/>
    <property type="match status" value="1"/>
</dbReference>
<dbReference type="STRING" id="1802538.A2382_02550"/>
<feature type="active site" description="Phosphoserine intermediate" evidence="9 10">
    <location>
        <position position="66"/>
    </location>
</feature>
<feature type="binding site" evidence="9 12">
    <location>
        <position position="436"/>
    </location>
    <ligand>
        <name>Mn(2+)</name>
        <dbReference type="ChEBI" id="CHEBI:29035"/>
        <label>1</label>
    </ligand>
</feature>
<gene>
    <name evidence="9" type="primary">gpmI</name>
    <name evidence="15" type="ORF">A2382_02550</name>
</gene>
<dbReference type="PANTHER" id="PTHR31637">
    <property type="entry name" value="2,3-BISPHOSPHOGLYCERATE-INDEPENDENT PHOSPHOGLYCERATE MUTASE"/>
    <property type="match status" value="1"/>
</dbReference>
<feature type="binding site" evidence="9 11">
    <location>
        <begin position="264"/>
        <end position="267"/>
    </location>
    <ligand>
        <name>substrate</name>
    </ligand>
</feature>
<dbReference type="GO" id="GO:0030145">
    <property type="term" value="F:manganese ion binding"/>
    <property type="evidence" value="ECO:0007669"/>
    <property type="project" value="UniProtKB-UniRule"/>
</dbReference>
<evidence type="ECO:0000259" key="14">
    <source>
        <dbReference type="Pfam" id="PF06415"/>
    </source>
</evidence>
<evidence type="ECO:0000256" key="3">
    <source>
        <dbReference type="ARBA" id="ARBA00004798"/>
    </source>
</evidence>
<comment type="pathway">
    <text evidence="3 9">Carbohydrate degradation; glycolysis; pyruvate from D-glyceraldehyde 3-phosphate: step 3/5.</text>
</comment>
<evidence type="ECO:0000256" key="1">
    <source>
        <dbReference type="ARBA" id="ARBA00000370"/>
    </source>
</evidence>
<evidence type="ECO:0000256" key="7">
    <source>
        <dbReference type="ARBA" id="ARBA00023211"/>
    </source>
</evidence>
<comment type="similarity">
    <text evidence="4 9">Belongs to the BPG-independent phosphoglycerate mutase family.</text>
</comment>
<dbReference type="GO" id="GO:0006007">
    <property type="term" value="P:glucose catabolic process"/>
    <property type="evidence" value="ECO:0007669"/>
    <property type="project" value="InterPro"/>
</dbReference>
<dbReference type="GO" id="GO:0004619">
    <property type="term" value="F:phosphoglycerate mutase activity"/>
    <property type="evidence" value="ECO:0007669"/>
    <property type="project" value="UniProtKB-UniRule"/>
</dbReference>
<evidence type="ECO:0000256" key="6">
    <source>
        <dbReference type="ARBA" id="ARBA00023152"/>
    </source>
</evidence>
<comment type="cofactor">
    <cofactor evidence="9">
        <name>Mn(2+)</name>
        <dbReference type="ChEBI" id="CHEBI:29035"/>
    </cofactor>
    <text evidence="9">Binds 2 manganese ions per subunit.</text>
</comment>
<feature type="binding site" evidence="9 11">
    <location>
        <position position="189"/>
    </location>
    <ligand>
        <name>substrate</name>
    </ligand>
</feature>
<feature type="domain" description="BPG-independent PGAM N-terminal" evidence="14">
    <location>
        <begin position="86"/>
        <end position="329"/>
    </location>
</feature>
<evidence type="ECO:0000313" key="15">
    <source>
        <dbReference type="EMBL" id="OGM78830.1"/>
    </source>
</evidence>
<feature type="binding site" evidence="9 12">
    <location>
        <position position="477"/>
    </location>
    <ligand>
        <name>Mn(2+)</name>
        <dbReference type="ChEBI" id="CHEBI:29035"/>
        <label>2</label>
    </ligand>
</feature>
<protein>
    <recommendedName>
        <fullName evidence="9">2,3-bisphosphoglycerate-independent phosphoglycerate mutase</fullName>
        <shortName evidence="9">BPG-independent PGAM</shortName>
        <shortName evidence="9">Phosphoglyceromutase</shortName>
        <shortName evidence="9">iPGM</shortName>
        <ecNumber evidence="9">5.4.2.12</ecNumber>
    </recommendedName>
</protein>